<dbReference type="InterPro" id="IPR050071">
    <property type="entry name" value="Dehydroquinate_synthase"/>
</dbReference>
<dbReference type="Proteomes" id="UP000199601">
    <property type="component" value="Unassembled WGS sequence"/>
</dbReference>
<evidence type="ECO:0000256" key="3">
    <source>
        <dbReference type="ARBA" id="ARBA00022723"/>
    </source>
</evidence>
<keyword evidence="4" id="KW-0520">NAD</keyword>
<keyword evidence="3" id="KW-0479">Metal-binding</keyword>
<dbReference type="InterPro" id="IPR030960">
    <property type="entry name" value="DHQS/DOIS_N"/>
</dbReference>
<dbReference type="SUPFAM" id="SSF56796">
    <property type="entry name" value="Dehydroquinate synthase-like"/>
    <property type="match status" value="1"/>
</dbReference>
<evidence type="ECO:0000256" key="5">
    <source>
        <dbReference type="ARBA" id="ARBA00023239"/>
    </source>
</evidence>
<evidence type="ECO:0000256" key="4">
    <source>
        <dbReference type="ARBA" id="ARBA00023027"/>
    </source>
</evidence>
<evidence type="ECO:0000256" key="1">
    <source>
        <dbReference type="ARBA" id="ARBA00001911"/>
    </source>
</evidence>
<organism evidence="9 10">
    <name type="scientific">Mycobacterium europaeum</name>
    <dbReference type="NCBI Taxonomy" id="761804"/>
    <lineage>
        <taxon>Bacteria</taxon>
        <taxon>Bacillati</taxon>
        <taxon>Actinomycetota</taxon>
        <taxon>Actinomycetes</taxon>
        <taxon>Mycobacteriales</taxon>
        <taxon>Mycobacteriaceae</taxon>
        <taxon>Mycobacterium</taxon>
        <taxon>Mycobacterium simiae complex</taxon>
    </lineage>
</organism>
<dbReference type="PANTHER" id="PTHR43622">
    <property type="entry name" value="3-DEHYDROQUINATE SYNTHASE"/>
    <property type="match status" value="1"/>
</dbReference>
<dbReference type="InterPro" id="IPR030963">
    <property type="entry name" value="DHQ_synth_fam"/>
</dbReference>
<dbReference type="Pfam" id="PF24621">
    <property type="entry name" value="DHQS_C"/>
    <property type="match status" value="1"/>
</dbReference>
<evidence type="ECO:0000259" key="8">
    <source>
        <dbReference type="Pfam" id="PF24621"/>
    </source>
</evidence>
<dbReference type="GO" id="GO:0046872">
    <property type="term" value="F:metal ion binding"/>
    <property type="evidence" value="ECO:0007669"/>
    <property type="project" value="UniProtKB-KW"/>
</dbReference>
<evidence type="ECO:0000256" key="6">
    <source>
        <dbReference type="ARBA" id="ARBA00023285"/>
    </source>
</evidence>
<sequence length="382" mass="41247">MSTAGMSVIACEREVQFGDFRYPFHVHSGDQSWAEFASRMVELDADRFIVITDDGVPSAIVHAVENCLVGVGPTGVFTAPNTEKAKNIETLDRLAEEVIGSGVTRNSVVVALGGGLAGNVAGLLAALIFRGIRLVHLPTTLLGMSDSVLSLKQAVNSRIGKNHLGTFHAPVLVWNHLDFLATLPPEEIQAALCEMIKNVLGICPDRYDEIAAKLRPDAVYASETIAEFIDLCVTAKATVMRNDHREKREALVLEYGHTVGHAAELLTGGTLRHGHAIGVGMLVAARVSRLLGFMDEADEAAHRVLLERNGAPVELPSQLTVDEIISAVRRDNKRGYVPSRPGMADMVILEGLGRPHWVDDNIITQVDEDILRCAIGSYLPGS</sequence>
<dbReference type="Gene3D" id="3.40.50.1970">
    <property type="match status" value="1"/>
</dbReference>
<dbReference type="AlphaFoldDB" id="A0A0U1CY04"/>
<protein>
    <submittedName>
        <fullName evidence="9">3-dehydroquinate synthase</fullName>
    </submittedName>
</protein>
<proteinExistence type="predicted"/>
<comment type="cofactor">
    <cofactor evidence="2">
        <name>Co(2+)</name>
        <dbReference type="ChEBI" id="CHEBI:48828"/>
    </cofactor>
</comment>
<gene>
    <name evidence="9" type="primary">aroB_1</name>
    <name evidence="9" type="ORF">BN000_00786</name>
</gene>
<dbReference type="RefSeq" id="WP_090418574.1">
    <property type="nucleotide sequence ID" value="NZ_CTEC01000001.1"/>
</dbReference>
<name>A0A0U1CY04_9MYCO</name>
<reference evidence="10" key="1">
    <citation type="submission" date="2015-03" db="EMBL/GenBank/DDBJ databases">
        <authorList>
            <person name="Urmite Genomes"/>
        </authorList>
    </citation>
    <scope>NUCLEOTIDE SEQUENCE [LARGE SCALE GENOMIC DNA]</scope>
    <source>
        <strain evidence="10">CSUR P1344</strain>
    </source>
</reference>
<comment type="cofactor">
    <cofactor evidence="1">
        <name>NAD(+)</name>
        <dbReference type="ChEBI" id="CHEBI:57540"/>
    </cofactor>
</comment>
<accession>A0A0U1CY04</accession>
<keyword evidence="5" id="KW-0456">Lyase</keyword>
<dbReference type="GO" id="GO:0003856">
    <property type="term" value="F:3-dehydroquinate synthase activity"/>
    <property type="evidence" value="ECO:0007669"/>
    <property type="project" value="TreeGrafter"/>
</dbReference>
<evidence type="ECO:0000259" key="7">
    <source>
        <dbReference type="Pfam" id="PF01761"/>
    </source>
</evidence>
<feature type="domain" description="3-dehydroquinate synthase C-terminal" evidence="8">
    <location>
        <begin position="193"/>
        <end position="333"/>
    </location>
</feature>
<dbReference type="PIRSF" id="PIRSF001455">
    <property type="entry name" value="DHQ_synth"/>
    <property type="match status" value="1"/>
</dbReference>
<dbReference type="PANTHER" id="PTHR43622:SF1">
    <property type="entry name" value="3-DEHYDROQUINATE SYNTHASE"/>
    <property type="match status" value="1"/>
</dbReference>
<dbReference type="CDD" id="cd08197">
    <property type="entry name" value="DOIS"/>
    <property type="match status" value="1"/>
</dbReference>
<keyword evidence="10" id="KW-1185">Reference proteome</keyword>
<dbReference type="InterPro" id="IPR056179">
    <property type="entry name" value="DHQS_C"/>
</dbReference>
<evidence type="ECO:0000256" key="2">
    <source>
        <dbReference type="ARBA" id="ARBA00001941"/>
    </source>
</evidence>
<feature type="domain" description="3-dehydroquinate synthase N-terminal" evidence="7">
    <location>
        <begin position="78"/>
        <end position="189"/>
    </location>
</feature>
<evidence type="ECO:0000313" key="9">
    <source>
        <dbReference type="EMBL" id="CQD04295.1"/>
    </source>
</evidence>
<dbReference type="GO" id="GO:0009073">
    <property type="term" value="P:aromatic amino acid family biosynthetic process"/>
    <property type="evidence" value="ECO:0007669"/>
    <property type="project" value="InterPro"/>
</dbReference>
<dbReference type="Pfam" id="PF01761">
    <property type="entry name" value="DHQ_synthase"/>
    <property type="match status" value="1"/>
</dbReference>
<dbReference type="Gene3D" id="1.20.1090.10">
    <property type="entry name" value="Dehydroquinate synthase-like - alpha domain"/>
    <property type="match status" value="1"/>
</dbReference>
<evidence type="ECO:0000313" key="10">
    <source>
        <dbReference type="Proteomes" id="UP000199601"/>
    </source>
</evidence>
<keyword evidence="6" id="KW-0170">Cobalt</keyword>
<dbReference type="EMBL" id="CTEC01000001">
    <property type="protein sequence ID" value="CQD04295.1"/>
    <property type="molecule type" value="Genomic_DNA"/>
</dbReference>